<keyword evidence="4" id="KW-1185">Reference proteome</keyword>
<feature type="transmembrane region" description="Helical" evidence="1">
    <location>
        <begin position="6"/>
        <end position="27"/>
    </location>
</feature>
<evidence type="ECO:0000313" key="2">
    <source>
        <dbReference type="EMBL" id="CAF1448605.1"/>
    </source>
</evidence>
<keyword evidence="1" id="KW-1133">Transmembrane helix</keyword>
<dbReference type="AlphaFoldDB" id="A0A815PGA7"/>
<feature type="transmembrane region" description="Helical" evidence="1">
    <location>
        <begin position="39"/>
        <end position="59"/>
    </location>
</feature>
<protein>
    <submittedName>
        <fullName evidence="2">Uncharacterized protein</fullName>
    </submittedName>
</protein>
<evidence type="ECO:0000313" key="3">
    <source>
        <dbReference type="EMBL" id="CAF1629872.1"/>
    </source>
</evidence>
<evidence type="ECO:0000313" key="5">
    <source>
        <dbReference type="Proteomes" id="UP000663877"/>
    </source>
</evidence>
<evidence type="ECO:0000313" key="4">
    <source>
        <dbReference type="Proteomes" id="UP000663832"/>
    </source>
</evidence>
<comment type="caution">
    <text evidence="2">The sequence shown here is derived from an EMBL/GenBank/DDBJ whole genome shotgun (WGS) entry which is preliminary data.</text>
</comment>
<keyword evidence="1" id="KW-0812">Transmembrane</keyword>
<gene>
    <name evidence="2" type="ORF">BJG266_LOCUS40301</name>
    <name evidence="3" type="ORF">QVE165_LOCUS57180</name>
</gene>
<dbReference type="Proteomes" id="UP000663877">
    <property type="component" value="Unassembled WGS sequence"/>
</dbReference>
<dbReference type="OrthoDB" id="5547497at2759"/>
<sequence length="109" mass="12695">MNSQQLLYYQTPLSALLLLPYIIYMENFPVYKTYEEQQIAVVASAIVEFVTISILLRSFTLFDDFPSFKEFIEILLTLSGLFSYTFVRIDEENQILCTRCNLNPTTNTI</sequence>
<proteinExistence type="predicted"/>
<name>A0A815PGA7_9BILA</name>
<dbReference type="EMBL" id="CAJNOM010002268">
    <property type="protein sequence ID" value="CAF1629872.1"/>
    <property type="molecule type" value="Genomic_DNA"/>
</dbReference>
<dbReference type="Proteomes" id="UP000663832">
    <property type="component" value="Unassembled WGS sequence"/>
</dbReference>
<accession>A0A815PGA7</accession>
<reference evidence="2" key="1">
    <citation type="submission" date="2021-02" db="EMBL/GenBank/DDBJ databases">
        <authorList>
            <person name="Nowell W R."/>
        </authorList>
    </citation>
    <scope>NUCLEOTIDE SEQUENCE</scope>
</reference>
<keyword evidence="1" id="KW-0472">Membrane</keyword>
<dbReference type="EMBL" id="CAJNOI010001940">
    <property type="protein sequence ID" value="CAF1448605.1"/>
    <property type="molecule type" value="Genomic_DNA"/>
</dbReference>
<organism evidence="2 5">
    <name type="scientific">Adineta steineri</name>
    <dbReference type="NCBI Taxonomy" id="433720"/>
    <lineage>
        <taxon>Eukaryota</taxon>
        <taxon>Metazoa</taxon>
        <taxon>Spiralia</taxon>
        <taxon>Gnathifera</taxon>
        <taxon>Rotifera</taxon>
        <taxon>Eurotatoria</taxon>
        <taxon>Bdelloidea</taxon>
        <taxon>Adinetida</taxon>
        <taxon>Adinetidae</taxon>
        <taxon>Adineta</taxon>
    </lineage>
</organism>
<evidence type="ECO:0000256" key="1">
    <source>
        <dbReference type="SAM" id="Phobius"/>
    </source>
</evidence>